<dbReference type="Pfam" id="PF03938">
    <property type="entry name" value="OmpH"/>
    <property type="match status" value="1"/>
</dbReference>
<dbReference type="PANTHER" id="PTHR35089:SF1">
    <property type="entry name" value="CHAPERONE PROTEIN SKP"/>
    <property type="match status" value="1"/>
</dbReference>
<accession>A0A8J2XPQ0</accession>
<evidence type="ECO:0000313" key="4">
    <source>
        <dbReference type="EMBL" id="GGA88804.1"/>
    </source>
</evidence>
<dbReference type="InterPro" id="IPR005632">
    <property type="entry name" value="Chaperone_Skp"/>
</dbReference>
<gene>
    <name evidence="4" type="ORF">GCM10011511_10040</name>
</gene>
<evidence type="ECO:0000256" key="1">
    <source>
        <dbReference type="ARBA" id="ARBA00009091"/>
    </source>
</evidence>
<dbReference type="PANTHER" id="PTHR35089">
    <property type="entry name" value="CHAPERONE PROTEIN SKP"/>
    <property type="match status" value="1"/>
</dbReference>
<dbReference type="SUPFAM" id="SSF111384">
    <property type="entry name" value="OmpH-like"/>
    <property type="match status" value="1"/>
</dbReference>
<name>A0A8J2XPQ0_9BACT</name>
<dbReference type="Gene3D" id="3.30.910.20">
    <property type="entry name" value="Skp domain"/>
    <property type="match status" value="1"/>
</dbReference>
<dbReference type="GO" id="GO:0050821">
    <property type="term" value="P:protein stabilization"/>
    <property type="evidence" value="ECO:0007669"/>
    <property type="project" value="TreeGrafter"/>
</dbReference>
<feature type="chain" id="PRO_5035185474" description="OmpH family outer membrane protein" evidence="3">
    <location>
        <begin position="24"/>
        <end position="169"/>
    </location>
</feature>
<keyword evidence="5" id="KW-1185">Reference proteome</keyword>
<dbReference type="GO" id="GO:0051082">
    <property type="term" value="F:unfolded protein binding"/>
    <property type="evidence" value="ECO:0007669"/>
    <property type="project" value="InterPro"/>
</dbReference>
<dbReference type="SMART" id="SM00935">
    <property type="entry name" value="OmpH"/>
    <property type="match status" value="1"/>
</dbReference>
<organism evidence="4 5">
    <name type="scientific">Puia dinghuensis</name>
    <dbReference type="NCBI Taxonomy" id="1792502"/>
    <lineage>
        <taxon>Bacteria</taxon>
        <taxon>Pseudomonadati</taxon>
        <taxon>Bacteroidota</taxon>
        <taxon>Chitinophagia</taxon>
        <taxon>Chitinophagales</taxon>
        <taxon>Chitinophagaceae</taxon>
        <taxon>Puia</taxon>
    </lineage>
</organism>
<dbReference type="GO" id="GO:0005829">
    <property type="term" value="C:cytosol"/>
    <property type="evidence" value="ECO:0007669"/>
    <property type="project" value="TreeGrafter"/>
</dbReference>
<keyword evidence="2 3" id="KW-0732">Signal</keyword>
<dbReference type="InterPro" id="IPR024930">
    <property type="entry name" value="Skp_dom_sf"/>
</dbReference>
<proteinExistence type="inferred from homology"/>
<evidence type="ECO:0000256" key="3">
    <source>
        <dbReference type="SAM" id="SignalP"/>
    </source>
</evidence>
<sequence>MKKTAFIFLFAGSLLSVASRAVAQDKTGCISINELLSVMPETKKADSALAEYKTALEQQFDAFQSEYSQQAALLASRDTVKLTRSQIDLKRRSLAELLARIQGYDQEASNLFNQKRSALLMPIQKKAEDAIWQVSKENGYAFIFEKENLHVYPPSADILPLVKKKLGIL</sequence>
<evidence type="ECO:0000313" key="5">
    <source>
        <dbReference type="Proteomes" id="UP000607559"/>
    </source>
</evidence>
<comment type="caution">
    <text evidence="4">The sequence shown here is derived from an EMBL/GenBank/DDBJ whole genome shotgun (WGS) entry which is preliminary data.</text>
</comment>
<dbReference type="EMBL" id="BMJC01000001">
    <property type="protein sequence ID" value="GGA88804.1"/>
    <property type="molecule type" value="Genomic_DNA"/>
</dbReference>
<evidence type="ECO:0000256" key="2">
    <source>
        <dbReference type="ARBA" id="ARBA00022729"/>
    </source>
</evidence>
<feature type="signal peptide" evidence="3">
    <location>
        <begin position="1"/>
        <end position="23"/>
    </location>
</feature>
<dbReference type="AlphaFoldDB" id="A0A8J2XPQ0"/>
<dbReference type="Proteomes" id="UP000607559">
    <property type="component" value="Unassembled WGS sequence"/>
</dbReference>
<reference evidence="4" key="2">
    <citation type="submission" date="2020-09" db="EMBL/GenBank/DDBJ databases">
        <authorList>
            <person name="Sun Q."/>
            <person name="Zhou Y."/>
        </authorList>
    </citation>
    <scope>NUCLEOTIDE SEQUENCE</scope>
    <source>
        <strain evidence="4">CGMCC 1.15448</strain>
    </source>
</reference>
<dbReference type="RefSeq" id="WP_188929158.1">
    <property type="nucleotide sequence ID" value="NZ_BMJC01000001.1"/>
</dbReference>
<evidence type="ECO:0008006" key="6">
    <source>
        <dbReference type="Google" id="ProtNLM"/>
    </source>
</evidence>
<protein>
    <recommendedName>
        <fullName evidence="6">OmpH family outer membrane protein</fullName>
    </recommendedName>
</protein>
<comment type="similarity">
    <text evidence="1">Belongs to the Skp family.</text>
</comment>
<reference evidence="4" key="1">
    <citation type="journal article" date="2014" name="Int. J. Syst. Evol. Microbiol.">
        <title>Complete genome sequence of Corynebacterium casei LMG S-19264T (=DSM 44701T), isolated from a smear-ripened cheese.</title>
        <authorList>
            <consortium name="US DOE Joint Genome Institute (JGI-PGF)"/>
            <person name="Walter F."/>
            <person name="Albersmeier A."/>
            <person name="Kalinowski J."/>
            <person name="Ruckert C."/>
        </authorList>
    </citation>
    <scope>NUCLEOTIDE SEQUENCE</scope>
    <source>
        <strain evidence="4">CGMCC 1.15448</strain>
    </source>
</reference>